<dbReference type="InterPro" id="IPR057326">
    <property type="entry name" value="KR_dom"/>
</dbReference>
<reference evidence="3 4" key="1">
    <citation type="submission" date="2022-11" db="EMBL/GenBank/DDBJ databases">
        <title>Mycobacterium sp. nov.</title>
        <authorList>
            <person name="Papic B."/>
            <person name="Spicic S."/>
            <person name="Duvnjak S."/>
        </authorList>
    </citation>
    <scope>NUCLEOTIDE SEQUENCE [LARGE SCALE GENOMIC DNA]</scope>
    <source>
        <strain evidence="3 4">CVI_P4</strain>
    </source>
</reference>
<dbReference type="PRINTS" id="PR00081">
    <property type="entry name" value="GDHRDH"/>
</dbReference>
<organism evidence="3 4">
    <name type="scientific">Mycobacterium pinniadriaticum</name>
    <dbReference type="NCBI Taxonomy" id="2994102"/>
    <lineage>
        <taxon>Bacteria</taxon>
        <taxon>Bacillati</taxon>
        <taxon>Actinomycetota</taxon>
        <taxon>Actinomycetes</taxon>
        <taxon>Mycobacteriales</taxon>
        <taxon>Mycobacteriaceae</taxon>
        <taxon>Mycobacterium</taxon>
    </lineage>
</organism>
<evidence type="ECO:0000313" key="4">
    <source>
        <dbReference type="Proteomes" id="UP001300745"/>
    </source>
</evidence>
<comment type="similarity">
    <text evidence="1">Belongs to the short-chain dehydrogenases/reductases (SDR) family.</text>
</comment>
<sequence length="254" mass="25372">MTQTFGSLSGAVIVVTGGASGIGLAVAAAACSAGASGLMLADRSRTALDDASRTLATSETKVATQQVDVTDPAAVEELVSRTLSTFGRVDGLVTSAGVEQSVPALELSDDAFDAVVGVNLKGTFSCARGFAPTMIETGGGSIVTIGSALAFSGRANGAHYSASKGGVVALTKSLALEWGPSAIRVNSVAPGVIDTPLASRVPAEYRAAYVSRTPLGRIGTPEDVAAVARFLLSADSGYVTGQTVVVNGGFLMPS</sequence>
<dbReference type="SUPFAM" id="SSF51735">
    <property type="entry name" value="NAD(P)-binding Rossmann-fold domains"/>
    <property type="match status" value="1"/>
</dbReference>
<dbReference type="Proteomes" id="UP001300745">
    <property type="component" value="Unassembled WGS sequence"/>
</dbReference>
<dbReference type="Pfam" id="PF13561">
    <property type="entry name" value="adh_short_C2"/>
    <property type="match status" value="1"/>
</dbReference>
<dbReference type="NCBIfam" id="NF005559">
    <property type="entry name" value="PRK07231.1"/>
    <property type="match status" value="1"/>
</dbReference>
<dbReference type="InterPro" id="IPR036291">
    <property type="entry name" value="NAD(P)-bd_dom_sf"/>
</dbReference>
<gene>
    <name evidence="3" type="ORF">ORI27_26075</name>
</gene>
<dbReference type="PRINTS" id="PR00080">
    <property type="entry name" value="SDRFAMILY"/>
</dbReference>
<evidence type="ECO:0000259" key="2">
    <source>
        <dbReference type="SMART" id="SM00822"/>
    </source>
</evidence>
<comment type="caution">
    <text evidence="3">The sequence shown here is derived from an EMBL/GenBank/DDBJ whole genome shotgun (WGS) entry which is preliminary data.</text>
</comment>
<dbReference type="RefSeq" id="WP_265999988.1">
    <property type="nucleotide sequence ID" value="NZ_JAPJDN010000034.1"/>
</dbReference>
<dbReference type="InterPro" id="IPR020904">
    <property type="entry name" value="Sc_DH/Rdtase_CS"/>
</dbReference>
<evidence type="ECO:0000256" key="1">
    <source>
        <dbReference type="ARBA" id="ARBA00006484"/>
    </source>
</evidence>
<name>A0ABT3SLY5_9MYCO</name>
<dbReference type="InterPro" id="IPR002347">
    <property type="entry name" value="SDR_fam"/>
</dbReference>
<dbReference type="EMBL" id="JAPJDO010000034">
    <property type="protein sequence ID" value="MCX2940168.1"/>
    <property type="molecule type" value="Genomic_DNA"/>
</dbReference>
<keyword evidence="4" id="KW-1185">Reference proteome</keyword>
<dbReference type="Gene3D" id="3.40.50.720">
    <property type="entry name" value="NAD(P)-binding Rossmann-like Domain"/>
    <property type="match status" value="1"/>
</dbReference>
<evidence type="ECO:0000313" key="3">
    <source>
        <dbReference type="EMBL" id="MCX2940168.1"/>
    </source>
</evidence>
<dbReference type="PANTHER" id="PTHR42760">
    <property type="entry name" value="SHORT-CHAIN DEHYDROGENASES/REDUCTASES FAMILY MEMBER"/>
    <property type="match status" value="1"/>
</dbReference>
<proteinExistence type="inferred from homology"/>
<feature type="domain" description="Ketoreductase" evidence="2">
    <location>
        <begin position="11"/>
        <end position="191"/>
    </location>
</feature>
<dbReference type="PROSITE" id="PS00061">
    <property type="entry name" value="ADH_SHORT"/>
    <property type="match status" value="1"/>
</dbReference>
<dbReference type="SMART" id="SM00822">
    <property type="entry name" value="PKS_KR"/>
    <property type="match status" value="1"/>
</dbReference>
<accession>A0ABT3SLY5</accession>
<protein>
    <submittedName>
        <fullName evidence="3">SDR family NAD(P)-dependent oxidoreductase</fullName>
    </submittedName>
</protein>